<keyword evidence="6 7" id="KW-0472">Membrane</keyword>
<feature type="transmembrane region" description="Helical" evidence="7">
    <location>
        <begin position="90"/>
        <end position="114"/>
    </location>
</feature>
<keyword evidence="5 7" id="KW-1133">Transmembrane helix</keyword>
<comment type="subcellular location">
    <subcellularLocation>
        <location evidence="1">Cell membrane</location>
        <topology evidence="1">Multi-pass membrane protein</topology>
    </subcellularLocation>
</comment>
<dbReference type="KEGG" id="pfaa:MM59RIKEN_06590"/>
<organism evidence="8 9">
    <name type="scientific">Pusillibacter faecalis</name>
    <dbReference type="NCBI Taxonomy" id="2714358"/>
    <lineage>
        <taxon>Bacteria</taxon>
        <taxon>Bacillati</taxon>
        <taxon>Bacillota</taxon>
        <taxon>Clostridia</taxon>
        <taxon>Eubacteriales</taxon>
        <taxon>Oscillospiraceae</taxon>
        <taxon>Pusillibacter</taxon>
    </lineage>
</organism>
<dbReference type="AlphaFoldDB" id="A0A810Q5G5"/>
<feature type="transmembrane region" description="Helical" evidence="7">
    <location>
        <begin position="165"/>
        <end position="186"/>
    </location>
</feature>
<evidence type="ECO:0000313" key="9">
    <source>
        <dbReference type="Proteomes" id="UP000679848"/>
    </source>
</evidence>
<evidence type="ECO:0000313" key="8">
    <source>
        <dbReference type="EMBL" id="BCK83340.1"/>
    </source>
</evidence>
<feature type="transmembrane region" description="Helical" evidence="7">
    <location>
        <begin position="59"/>
        <end position="78"/>
    </location>
</feature>
<evidence type="ECO:0000256" key="1">
    <source>
        <dbReference type="ARBA" id="ARBA00004651"/>
    </source>
</evidence>
<dbReference type="NCBIfam" id="TIGR00797">
    <property type="entry name" value="matE"/>
    <property type="match status" value="1"/>
</dbReference>
<dbReference type="InterPro" id="IPR048279">
    <property type="entry name" value="MdtK-like"/>
</dbReference>
<evidence type="ECO:0000256" key="3">
    <source>
        <dbReference type="ARBA" id="ARBA00022475"/>
    </source>
</evidence>
<dbReference type="PANTHER" id="PTHR43549">
    <property type="entry name" value="MULTIDRUG RESISTANCE PROTEIN YPNP-RELATED"/>
    <property type="match status" value="1"/>
</dbReference>
<dbReference type="PIRSF" id="PIRSF006603">
    <property type="entry name" value="DinF"/>
    <property type="match status" value="1"/>
</dbReference>
<reference evidence="8" key="1">
    <citation type="submission" date="2020-09" db="EMBL/GenBank/DDBJ databases">
        <title>New species isolated from human feces.</title>
        <authorList>
            <person name="Kitahara M."/>
            <person name="Shigeno Y."/>
            <person name="Shime M."/>
            <person name="Matsumoto Y."/>
            <person name="Nakamura S."/>
            <person name="Motooka D."/>
            <person name="Fukuoka S."/>
            <person name="Nishikawa H."/>
            <person name="Benno Y."/>
        </authorList>
    </citation>
    <scope>NUCLEOTIDE SEQUENCE</scope>
    <source>
        <strain evidence="8">MM59</strain>
    </source>
</reference>
<feature type="transmembrane region" description="Helical" evidence="7">
    <location>
        <begin position="314"/>
        <end position="337"/>
    </location>
</feature>
<dbReference type="InterPro" id="IPR052031">
    <property type="entry name" value="Membrane_Transporter-Flippase"/>
</dbReference>
<sequence length="449" mass="47287">MEKKHDFTQGPILPALLKFAIPVLLALLLQTMYGAVDLQVVGMFGTAADISAVSTGSQLMQTVTIVVTGLSMGVTVLLGQRIGEGRPEEAGKAVGGGICLFSVVALLMTAILLATAPQLAVLMHAPTDAFSGTVTYLRICSSGALFIVAYNLLGSIFRGLGDSRMPLITVTIACVCNIAGDLLLVGGFGLGVAGAAIATVLAQAVSVVLSLLIIRRRSLPFIMKREDIRFDKTVIGRIVKLGSPVALQDLLVNISFLVIIAIANHMGTIPSAGVGVAEKLCGFVMMVPSAYGQSMTAFVAQNVGASREDRARRVLLYGVLSSLAAGLVMCWGTFFHGDVLTGIFAKDTEVIAAAAEYLKAYAIDCLLTSFLFCFIGYFNGHGRTLFVMAQGMIGALGVRLPMAFLMSRAFPESLFHLGLSTPASTAVQITLCILVFLRSKHRQAESAAT</sequence>
<feature type="transmembrane region" description="Helical" evidence="7">
    <location>
        <begin position="134"/>
        <end position="153"/>
    </location>
</feature>
<protein>
    <submittedName>
        <fullName evidence="8">MATE family efflux transporter</fullName>
    </submittedName>
</protein>
<proteinExistence type="predicted"/>
<dbReference type="InterPro" id="IPR002528">
    <property type="entry name" value="MATE_fam"/>
</dbReference>
<keyword evidence="4 7" id="KW-0812">Transmembrane</keyword>
<dbReference type="Pfam" id="PF01554">
    <property type="entry name" value="MatE"/>
    <property type="match status" value="2"/>
</dbReference>
<dbReference type="GO" id="GO:0042910">
    <property type="term" value="F:xenobiotic transmembrane transporter activity"/>
    <property type="evidence" value="ECO:0007669"/>
    <property type="project" value="InterPro"/>
</dbReference>
<dbReference type="Proteomes" id="UP000679848">
    <property type="component" value="Chromosome"/>
</dbReference>
<dbReference type="GO" id="GO:0005886">
    <property type="term" value="C:plasma membrane"/>
    <property type="evidence" value="ECO:0007669"/>
    <property type="project" value="UniProtKB-SubCell"/>
</dbReference>
<accession>A0A810Q5G5</accession>
<feature type="transmembrane region" description="Helical" evidence="7">
    <location>
        <begin position="413"/>
        <end position="437"/>
    </location>
</feature>
<keyword evidence="9" id="KW-1185">Reference proteome</keyword>
<feature type="transmembrane region" description="Helical" evidence="7">
    <location>
        <begin position="357"/>
        <end position="378"/>
    </location>
</feature>
<evidence type="ECO:0000256" key="6">
    <source>
        <dbReference type="ARBA" id="ARBA00023136"/>
    </source>
</evidence>
<evidence type="ECO:0000256" key="5">
    <source>
        <dbReference type="ARBA" id="ARBA00022989"/>
    </source>
</evidence>
<feature type="transmembrane region" description="Helical" evidence="7">
    <location>
        <begin position="385"/>
        <end position="407"/>
    </location>
</feature>
<evidence type="ECO:0000256" key="4">
    <source>
        <dbReference type="ARBA" id="ARBA00022692"/>
    </source>
</evidence>
<keyword evidence="3" id="KW-1003">Cell membrane</keyword>
<evidence type="ECO:0000256" key="7">
    <source>
        <dbReference type="SAM" id="Phobius"/>
    </source>
</evidence>
<name>A0A810Q5G5_9FIRM</name>
<feature type="transmembrane region" description="Helical" evidence="7">
    <location>
        <begin position="192"/>
        <end position="214"/>
    </location>
</feature>
<dbReference type="EMBL" id="AP023420">
    <property type="protein sequence ID" value="BCK83340.1"/>
    <property type="molecule type" value="Genomic_DNA"/>
</dbReference>
<feature type="transmembrane region" description="Helical" evidence="7">
    <location>
        <begin position="12"/>
        <end position="33"/>
    </location>
</feature>
<evidence type="ECO:0000256" key="2">
    <source>
        <dbReference type="ARBA" id="ARBA00022448"/>
    </source>
</evidence>
<gene>
    <name evidence="8" type="ORF">MM59RIKEN_06590</name>
</gene>
<dbReference type="GO" id="GO:0015297">
    <property type="term" value="F:antiporter activity"/>
    <property type="evidence" value="ECO:0007669"/>
    <property type="project" value="InterPro"/>
</dbReference>
<dbReference type="RefSeq" id="WP_187032268.1">
    <property type="nucleotide sequence ID" value="NZ_AP023420.1"/>
</dbReference>
<dbReference type="CDD" id="cd13138">
    <property type="entry name" value="MATE_yoeA_like"/>
    <property type="match status" value="1"/>
</dbReference>
<keyword evidence="2" id="KW-0813">Transport</keyword>
<dbReference type="PANTHER" id="PTHR43549:SF3">
    <property type="entry name" value="MULTIDRUG RESISTANCE PROTEIN YPNP-RELATED"/>
    <property type="match status" value="1"/>
</dbReference>